<evidence type="ECO:0000256" key="3">
    <source>
        <dbReference type="SAM" id="Phobius"/>
    </source>
</evidence>
<feature type="domain" description="Putative zinc-finger" evidence="4">
    <location>
        <begin position="22"/>
        <end position="46"/>
    </location>
</feature>
<gene>
    <name evidence="5" type="ORF">MHPYR_220110</name>
</gene>
<evidence type="ECO:0000259" key="4">
    <source>
        <dbReference type="Pfam" id="PF13490"/>
    </source>
</evidence>
<keyword evidence="3" id="KW-0812">Transmembrane</keyword>
<evidence type="ECO:0000313" key="5">
    <source>
        <dbReference type="EMBL" id="SBS75430.1"/>
    </source>
</evidence>
<dbReference type="Pfam" id="PF13490">
    <property type="entry name" value="zf-HC2"/>
    <property type="match status" value="1"/>
</dbReference>
<name>A0A1Y5PD99_9MYCO</name>
<dbReference type="InterPro" id="IPR027383">
    <property type="entry name" value="Znf_put"/>
</dbReference>
<feature type="transmembrane region" description="Helical" evidence="3">
    <location>
        <begin position="100"/>
        <end position="119"/>
    </location>
</feature>
<evidence type="ECO:0000256" key="2">
    <source>
        <dbReference type="ARBA" id="ARBA00023163"/>
    </source>
</evidence>
<dbReference type="InterPro" id="IPR041916">
    <property type="entry name" value="Anti_sigma_zinc_sf"/>
</dbReference>
<dbReference type="EMBL" id="FLQS01000015">
    <property type="protein sequence ID" value="SBS75430.1"/>
    <property type="molecule type" value="Genomic_DNA"/>
</dbReference>
<evidence type="ECO:0000256" key="1">
    <source>
        <dbReference type="ARBA" id="ARBA00023015"/>
    </source>
</evidence>
<organism evidence="5">
    <name type="scientific">uncultured Mycobacterium sp</name>
    <dbReference type="NCBI Taxonomy" id="171292"/>
    <lineage>
        <taxon>Bacteria</taxon>
        <taxon>Bacillati</taxon>
        <taxon>Actinomycetota</taxon>
        <taxon>Actinomycetes</taxon>
        <taxon>Mycobacteriales</taxon>
        <taxon>Mycobacteriaceae</taxon>
        <taxon>Mycobacterium</taxon>
        <taxon>environmental samples</taxon>
    </lineage>
</organism>
<keyword evidence="3" id="KW-0472">Membrane</keyword>
<keyword evidence="3" id="KW-1133">Transmembrane helix</keyword>
<sequence>MTTLDGSPSPGGTHEYALWDAAYVLGSLSGSERREFEAHLRACRPCTDAVGELSGVPALLSQIDRTYVDSIDEHSPDLALPPLRDGVLAQVNSRRRRSRALAWTLAAAAAVAIGVVAAIEPNPMAIAPADQQAAGSTYMMTPTEPVPLSATVTLSRRAWGTRVDMNCTYAEGPTDTAYDGGDEKLAMVAVGRDGSHVQLATWMARAGMPASLGGSTSMPIDEIASVQIISADAGAVLLRRDL</sequence>
<dbReference type="AlphaFoldDB" id="A0A1Y5PD99"/>
<reference evidence="5" key="1">
    <citation type="submission" date="2016-03" db="EMBL/GenBank/DDBJ databases">
        <authorList>
            <person name="Ploux O."/>
        </authorList>
    </citation>
    <scope>NUCLEOTIDE SEQUENCE</scope>
    <source>
        <strain evidence="5">UC10</strain>
    </source>
</reference>
<dbReference type="Gene3D" id="1.10.10.1320">
    <property type="entry name" value="Anti-sigma factor, zinc-finger domain"/>
    <property type="match status" value="1"/>
</dbReference>
<keyword evidence="2" id="KW-0804">Transcription</keyword>
<protein>
    <recommendedName>
        <fullName evidence="4">Putative zinc-finger domain-containing protein</fullName>
    </recommendedName>
</protein>
<accession>A0A1Y5PD99</accession>
<keyword evidence="1" id="KW-0805">Transcription regulation</keyword>
<proteinExistence type="predicted"/>